<feature type="domain" description="DUF11" evidence="1">
    <location>
        <begin position="63"/>
        <end position="110"/>
    </location>
</feature>
<dbReference type="Proteomes" id="UP000235005">
    <property type="component" value="Unassembled WGS sequence"/>
</dbReference>
<dbReference type="NCBIfam" id="TIGR01451">
    <property type="entry name" value="B_ant_repeat"/>
    <property type="match status" value="1"/>
</dbReference>
<comment type="caution">
    <text evidence="2">The sequence shown here is derived from an EMBL/GenBank/DDBJ whole genome shotgun (WGS) entry which is preliminary data.</text>
</comment>
<dbReference type="InterPro" id="IPR047589">
    <property type="entry name" value="DUF11_rpt"/>
</dbReference>
<protein>
    <recommendedName>
        <fullName evidence="1">DUF11 domain-containing protein</fullName>
    </recommendedName>
</protein>
<evidence type="ECO:0000259" key="1">
    <source>
        <dbReference type="Pfam" id="PF01345"/>
    </source>
</evidence>
<dbReference type="EMBL" id="PKUS01000001">
    <property type="protein sequence ID" value="PLW70736.1"/>
    <property type="molecule type" value="Genomic_DNA"/>
</dbReference>
<dbReference type="Pfam" id="PF01345">
    <property type="entry name" value="DUF11"/>
    <property type="match status" value="1"/>
</dbReference>
<organism evidence="2 3">
    <name type="scientific">Pseudohalioglobus lutimaris</name>
    <dbReference type="NCBI Taxonomy" id="1737061"/>
    <lineage>
        <taxon>Bacteria</taxon>
        <taxon>Pseudomonadati</taxon>
        <taxon>Pseudomonadota</taxon>
        <taxon>Gammaproteobacteria</taxon>
        <taxon>Cellvibrionales</taxon>
        <taxon>Halieaceae</taxon>
        <taxon>Pseudohalioglobus</taxon>
    </lineage>
</organism>
<dbReference type="AlphaFoldDB" id="A0A2N5X8C8"/>
<keyword evidence="3" id="KW-1185">Reference proteome</keyword>
<accession>A0A2N5X8C8</accession>
<evidence type="ECO:0000313" key="2">
    <source>
        <dbReference type="EMBL" id="PLW70736.1"/>
    </source>
</evidence>
<reference evidence="2 3" key="1">
    <citation type="submission" date="2018-01" db="EMBL/GenBank/DDBJ databases">
        <title>The draft genome sequence of Halioglobus lutimaris HF004.</title>
        <authorList>
            <person name="Du Z.-J."/>
            <person name="Shi M.-J."/>
        </authorList>
    </citation>
    <scope>NUCLEOTIDE SEQUENCE [LARGE SCALE GENOMIC DNA]</scope>
    <source>
        <strain evidence="2 3">HF004</strain>
    </source>
</reference>
<evidence type="ECO:0000313" key="3">
    <source>
        <dbReference type="Proteomes" id="UP000235005"/>
    </source>
</evidence>
<gene>
    <name evidence="2" type="ORF">C0039_00975</name>
</gene>
<sequence length="152" mass="15668">MPAVYQAVPDLKHGGVSVLAGSKELLLIVTGAPATTDGNDPVIVPISADPVMAISQDDQVIPTSPGARLSYALQIENTGNQNATGVVIRETVPVGATYLAASSDPGWSCLDGDIAGRVCTLAVGDPRPPRRALASVHCRRPGSSRYGSCCRC</sequence>
<name>A0A2N5X8C8_9GAMM</name>
<dbReference type="InterPro" id="IPR001434">
    <property type="entry name" value="OmcB-like_DUF11"/>
</dbReference>
<proteinExistence type="predicted"/>